<dbReference type="AlphaFoldDB" id="A0A3A1QW30"/>
<name>A0A3A1QW30_9BACI</name>
<accession>A0A3A1QW30</accession>
<evidence type="ECO:0000313" key="2">
    <source>
        <dbReference type="Proteomes" id="UP000265801"/>
    </source>
</evidence>
<gene>
    <name evidence="1" type="ORF">D3H55_13360</name>
</gene>
<proteinExistence type="predicted"/>
<comment type="caution">
    <text evidence="1">The sequence shown here is derived from an EMBL/GenBank/DDBJ whole genome shotgun (WGS) entry which is preliminary data.</text>
</comment>
<organism evidence="1 2">
    <name type="scientific">Bacillus salacetis</name>
    <dbReference type="NCBI Taxonomy" id="2315464"/>
    <lineage>
        <taxon>Bacteria</taxon>
        <taxon>Bacillati</taxon>
        <taxon>Bacillota</taxon>
        <taxon>Bacilli</taxon>
        <taxon>Bacillales</taxon>
        <taxon>Bacillaceae</taxon>
        <taxon>Bacillus</taxon>
    </lineage>
</organism>
<protein>
    <submittedName>
        <fullName evidence="1">DUF1284 domain-containing protein</fullName>
    </submittedName>
</protein>
<dbReference type="OrthoDB" id="121064at2"/>
<reference evidence="1 2" key="1">
    <citation type="submission" date="2018-09" db="EMBL/GenBank/DDBJ databases">
        <title>Bacillus saliacetes sp. nov., isolated from Thai shrimp paste (Ka-pi).</title>
        <authorList>
            <person name="Daroonpunt R."/>
            <person name="Tanasupawat S."/>
            <person name="Yiamsombut S."/>
        </authorList>
    </citation>
    <scope>NUCLEOTIDE SEQUENCE [LARGE SCALE GENOMIC DNA]</scope>
    <source>
        <strain evidence="1 2">SKP7-4</strain>
    </source>
</reference>
<dbReference type="RefSeq" id="WP_119547608.1">
    <property type="nucleotide sequence ID" value="NZ_QXIR01000018.1"/>
</dbReference>
<keyword evidence="2" id="KW-1185">Reference proteome</keyword>
<dbReference type="InterPro" id="IPR009702">
    <property type="entry name" value="DUF1284"/>
</dbReference>
<sequence>MGYSPSFVEKMREIVADIRDAEKDFDIRVVAGFDEACSACPHKGETLCTGSLKSNNKVMGLDSRTIGHLGLKPGGVYKKSSLVKLTVETVEPDDLDHICEGCSWLEYRVCKEGIAGLKENYQKN</sequence>
<evidence type="ECO:0000313" key="1">
    <source>
        <dbReference type="EMBL" id="RIW32348.1"/>
    </source>
</evidence>
<dbReference type="Proteomes" id="UP000265801">
    <property type="component" value="Unassembled WGS sequence"/>
</dbReference>
<dbReference type="Pfam" id="PF06935">
    <property type="entry name" value="DUF1284"/>
    <property type="match status" value="1"/>
</dbReference>
<dbReference type="EMBL" id="QXIR01000018">
    <property type="protein sequence ID" value="RIW32348.1"/>
    <property type="molecule type" value="Genomic_DNA"/>
</dbReference>